<evidence type="ECO:0000256" key="3">
    <source>
        <dbReference type="ARBA" id="ARBA00022970"/>
    </source>
</evidence>
<dbReference type="Gene3D" id="3.40.50.2300">
    <property type="match status" value="2"/>
</dbReference>
<dbReference type="Pfam" id="PF13458">
    <property type="entry name" value="Peripla_BP_6"/>
    <property type="match status" value="1"/>
</dbReference>
<keyword evidence="3" id="KW-0029">Amino-acid transport</keyword>
<dbReference type="EMBL" id="QHHQ01000003">
    <property type="protein sequence ID" value="RAI00817.1"/>
    <property type="molecule type" value="Genomic_DNA"/>
</dbReference>
<dbReference type="PANTHER" id="PTHR30483">
    <property type="entry name" value="LEUCINE-SPECIFIC-BINDING PROTEIN"/>
    <property type="match status" value="1"/>
</dbReference>
<keyword evidence="3" id="KW-0813">Transport</keyword>
<dbReference type="GO" id="GO:0006865">
    <property type="term" value="P:amino acid transport"/>
    <property type="evidence" value="ECO:0007669"/>
    <property type="project" value="UniProtKB-KW"/>
</dbReference>
<dbReference type="InterPro" id="IPR051010">
    <property type="entry name" value="BCAA_transport"/>
</dbReference>
<dbReference type="SUPFAM" id="SSF53822">
    <property type="entry name" value="Periplasmic binding protein-like I"/>
    <property type="match status" value="1"/>
</dbReference>
<keyword evidence="2" id="KW-0732">Signal</keyword>
<dbReference type="InterPro" id="IPR028082">
    <property type="entry name" value="Peripla_BP_I"/>
</dbReference>
<reference evidence="5 6" key="1">
    <citation type="submission" date="2018-05" db="EMBL/GenBank/DDBJ databases">
        <title>Acuticoccus sediminis sp. nov., isolated from deep-sea sediment of Indian Ocean.</title>
        <authorList>
            <person name="Liu X."/>
            <person name="Lai Q."/>
            <person name="Du Y."/>
            <person name="Sun F."/>
            <person name="Zhang X."/>
            <person name="Wang S."/>
            <person name="Shao Z."/>
        </authorList>
    </citation>
    <scope>NUCLEOTIDE SEQUENCE [LARGE SCALE GENOMIC DNA]</scope>
    <source>
        <strain evidence="5 6">PTG4-2</strain>
    </source>
</reference>
<dbReference type="PANTHER" id="PTHR30483:SF6">
    <property type="entry name" value="PERIPLASMIC BINDING PROTEIN OF ABC TRANSPORTER FOR NATURAL AMINO ACIDS"/>
    <property type="match status" value="1"/>
</dbReference>
<protein>
    <recommendedName>
        <fullName evidence="4">Leucine-binding protein domain-containing protein</fullName>
    </recommendedName>
</protein>
<dbReference type="InterPro" id="IPR028081">
    <property type="entry name" value="Leu-bd"/>
</dbReference>
<organism evidence="5 6">
    <name type="scientific">Acuticoccus sediminis</name>
    <dbReference type="NCBI Taxonomy" id="2184697"/>
    <lineage>
        <taxon>Bacteria</taxon>
        <taxon>Pseudomonadati</taxon>
        <taxon>Pseudomonadota</taxon>
        <taxon>Alphaproteobacteria</taxon>
        <taxon>Hyphomicrobiales</taxon>
        <taxon>Amorphaceae</taxon>
        <taxon>Acuticoccus</taxon>
    </lineage>
</organism>
<evidence type="ECO:0000313" key="5">
    <source>
        <dbReference type="EMBL" id="RAI00817.1"/>
    </source>
</evidence>
<name>A0A8B2NMF8_9HYPH</name>
<comment type="similarity">
    <text evidence="1">Belongs to the leucine-binding protein family.</text>
</comment>
<sequence length="406" mass="42813">MLKYAPSRDDVARNEEQGGRDVNHVTIRSLAAAGLLAGAIAAPTLAAAQSLDKGVYEVGFITEKTGPLAAAGISYWHGAELALEEINSASLLGDGIALELVEKESGSDAARAVQALTQFAADRDIKVATCCILSPVAGALKPVAKSMGIPLIIYGATRPGLPELPYVSSVVALPGPAEVKMTQTLADTLKPKKVTYFVNADNDAFQARFKAAQKVMEDNGIETGEVISILANDTDFTGPATQAMATNPDLIMVWTTQTPAVGIVSALRQRGYEGDISSSDVISPVAVFEKAGQAIEGVPFPILFSPSLSKDPRAQAFIDAYNKKYGQQPDTYSAQGYTVMYYLAQALGTLSGNPSREEIAEALAAVKEIKDNIYGGLPMIDGQATVENSLIVNWSGDGTLVPWEAK</sequence>
<dbReference type="AlphaFoldDB" id="A0A8B2NMF8"/>
<evidence type="ECO:0000256" key="1">
    <source>
        <dbReference type="ARBA" id="ARBA00010062"/>
    </source>
</evidence>
<gene>
    <name evidence="5" type="ORF">DLJ53_16385</name>
</gene>
<dbReference type="Proteomes" id="UP000249590">
    <property type="component" value="Unassembled WGS sequence"/>
</dbReference>
<evidence type="ECO:0000313" key="6">
    <source>
        <dbReference type="Proteomes" id="UP000249590"/>
    </source>
</evidence>
<proteinExistence type="inferred from homology"/>
<accession>A0A8B2NMF8</accession>
<feature type="domain" description="Leucine-binding protein" evidence="4">
    <location>
        <begin position="57"/>
        <end position="394"/>
    </location>
</feature>
<comment type="caution">
    <text evidence="5">The sequence shown here is derived from an EMBL/GenBank/DDBJ whole genome shotgun (WGS) entry which is preliminary data.</text>
</comment>
<keyword evidence="6" id="KW-1185">Reference proteome</keyword>
<evidence type="ECO:0000259" key="4">
    <source>
        <dbReference type="Pfam" id="PF13458"/>
    </source>
</evidence>
<evidence type="ECO:0000256" key="2">
    <source>
        <dbReference type="ARBA" id="ARBA00022729"/>
    </source>
</evidence>